<accession>A0A1Q9ENN9</accession>
<dbReference type="AlphaFoldDB" id="A0A1Q9ENN9"/>
<evidence type="ECO:0000256" key="1">
    <source>
        <dbReference type="SAM" id="MobiDB-lite"/>
    </source>
</evidence>
<feature type="compositionally biased region" description="Low complexity" evidence="1">
    <location>
        <begin position="29"/>
        <end position="40"/>
    </location>
</feature>
<proteinExistence type="predicted"/>
<dbReference type="Proteomes" id="UP000186817">
    <property type="component" value="Unassembled WGS sequence"/>
</dbReference>
<name>A0A1Q9ENN9_SYMMI</name>
<reference evidence="2 3" key="1">
    <citation type="submission" date="2016-02" db="EMBL/GenBank/DDBJ databases">
        <title>Genome analysis of coral dinoflagellate symbionts highlights evolutionary adaptations to a symbiotic lifestyle.</title>
        <authorList>
            <person name="Aranda M."/>
            <person name="Li Y."/>
            <person name="Liew Y.J."/>
            <person name="Baumgarten S."/>
            <person name="Simakov O."/>
            <person name="Wilson M."/>
            <person name="Piel J."/>
            <person name="Ashoor H."/>
            <person name="Bougouffa S."/>
            <person name="Bajic V.B."/>
            <person name="Ryu T."/>
            <person name="Ravasi T."/>
            <person name="Bayer T."/>
            <person name="Micklem G."/>
            <person name="Kim H."/>
            <person name="Bhak J."/>
            <person name="Lajeunesse T.C."/>
            <person name="Voolstra C.R."/>
        </authorList>
    </citation>
    <scope>NUCLEOTIDE SEQUENCE [LARGE SCALE GENOMIC DNA]</scope>
    <source>
        <strain evidence="2 3">CCMP2467</strain>
    </source>
</reference>
<protein>
    <submittedName>
        <fullName evidence="2">Uncharacterized protein</fullName>
    </submittedName>
</protein>
<evidence type="ECO:0000313" key="2">
    <source>
        <dbReference type="EMBL" id="OLQ09040.1"/>
    </source>
</evidence>
<sequence>MLLRARPYFPRGIRRLAPQSLLRLKHAFSSDSSSSALADADASKEPLAEAEGTPKAPSEEDKTKLEPVDTTTWMELQQETRFVERRIEDHVREHGPVSTEAAYEEAADRLSVPPEAPPLPVPLRLKDPNVVSEDKDVIVRSRTTTGQAIRLPYLNPV</sequence>
<organism evidence="2 3">
    <name type="scientific">Symbiodinium microadriaticum</name>
    <name type="common">Dinoflagellate</name>
    <name type="synonym">Zooxanthella microadriatica</name>
    <dbReference type="NCBI Taxonomy" id="2951"/>
    <lineage>
        <taxon>Eukaryota</taxon>
        <taxon>Sar</taxon>
        <taxon>Alveolata</taxon>
        <taxon>Dinophyceae</taxon>
        <taxon>Suessiales</taxon>
        <taxon>Symbiodiniaceae</taxon>
        <taxon>Symbiodinium</taxon>
    </lineage>
</organism>
<gene>
    <name evidence="2" type="ORF">AK812_SmicGene7393</name>
</gene>
<feature type="region of interest" description="Disordered" evidence="1">
    <location>
        <begin position="108"/>
        <end position="127"/>
    </location>
</feature>
<evidence type="ECO:0000313" key="3">
    <source>
        <dbReference type="Proteomes" id="UP000186817"/>
    </source>
</evidence>
<keyword evidence="3" id="KW-1185">Reference proteome</keyword>
<comment type="caution">
    <text evidence="2">The sequence shown here is derived from an EMBL/GenBank/DDBJ whole genome shotgun (WGS) entry which is preliminary data.</text>
</comment>
<feature type="compositionally biased region" description="Basic and acidic residues" evidence="1">
    <location>
        <begin position="57"/>
        <end position="67"/>
    </location>
</feature>
<dbReference type="EMBL" id="LSRX01000105">
    <property type="protein sequence ID" value="OLQ09040.1"/>
    <property type="molecule type" value="Genomic_DNA"/>
</dbReference>
<feature type="region of interest" description="Disordered" evidence="1">
    <location>
        <begin position="27"/>
        <end position="70"/>
    </location>
</feature>